<keyword evidence="3" id="KW-0597">Phosphoprotein</keyword>
<dbReference type="PANTHER" id="PTHR43294:SF20">
    <property type="entry name" value="P-TYPE ATPASE"/>
    <property type="match status" value="1"/>
</dbReference>
<dbReference type="Pfam" id="PF08282">
    <property type="entry name" value="Hydrolase_3"/>
    <property type="match status" value="1"/>
</dbReference>
<dbReference type="Proteomes" id="UP001403385">
    <property type="component" value="Unassembled WGS sequence"/>
</dbReference>
<evidence type="ECO:0000256" key="2">
    <source>
        <dbReference type="ARBA" id="ARBA00005675"/>
    </source>
</evidence>
<dbReference type="PRINTS" id="PR00119">
    <property type="entry name" value="CATATPASE"/>
</dbReference>
<dbReference type="Pfam" id="PF00122">
    <property type="entry name" value="E1-E2_ATPase"/>
    <property type="match status" value="1"/>
</dbReference>
<evidence type="ECO:0000259" key="12">
    <source>
        <dbReference type="SMART" id="SM00831"/>
    </source>
</evidence>
<dbReference type="GO" id="GO:0005524">
    <property type="term" value="F:ATP binding"/>
    <property type="evidence" value="ECO:0007669"/>
    <property type="project" value="UniProtKB-KW"/>
</dbReference>
<keyword evidence="8" id="KW-1278">Translocase</keyword>
<dbReference type="FunFam" id="2.70.150.10:FF:000160">
    <property type="entry name" value="Sarcoplasmic/endoplasmic reticulum calcium ATPase 1"/>
    <property type="match status" value="1"/>
</dbReference>
<evidence type="ECO:0000256" key="7">
    <source>
        <dbReference type="ARBA" id="ARBA00022842"/>
    </source>
</evidence>
<dbReference type="GO" id="GO:0005391">
    <property type="term" value="F:P-type sodium:potassium-exchanging transporter activity"/>
    <property type="evidence" value="ECO:0007669"/>
    <property type="project" value="TreeGrafter"/>
</dbReference>
<dbReference type="InterPro" id="IPR004014">
    <property type="entry name" value="ATPase_P-typ_cation-transptr_N"/>
</dbReference>
<comment type="caution">
    <text evidence="13">The sequence shown here is derived from an EMBL/GenBank/DDBJ whole genome shotgun (WGS) entry which is preliminary data.</text>
</comment>
<evidence type="ECO:0000256" key="11">
    <source>
        <dbReference type="SAM" id="Phobius"/>
    </source>
</evidence>
<evidence type="ECO:0000256" key="1">
    <source>
        <dbReference type="ARBA" id="ARBA00004127"/>
    </source>
</evidence>
<dbReference type="SUPFAM" id="SSF81665">
    <property type="entry name" value="Calcium ATPase, transmembrane domain M"/>
    <property type="match status" value="1"/>
</dbReference>
<evidence type="ECO:0000256" key="5">
    <source>
        <dbReference type="ARBA" id="ARBA00022741"/>
    </source>
</evidence>
<dbReference type="InterPro" id="IPR001757">
    <property type="entry name" value="P_typ_ATPase"/>
</dbReference>
<dbReference type="RefSeq" id="WP_346822734.1">
    <property type="nucleotide sequence ID" value="NZ_JBDKWZ010000011.1"/>
</dbReference>
<organism evidence="13 14">
    <name type="scientific">Rapidithrix thailandica</name>
    <dbReference type="NCBI Taxonomy" id="413964"/>
    <lineage>
        <taxon>Bacteria</taxon>
        <taxon>Pseudomonadati</taxon>
        <taxon>Bacteroidota</taxon>
        <taxon>Cytophagia</taxon>
        <taxon>Cytophagales</taxon>
        <taxon>Flammeovirgaceae</taxon>
        <taxon>Rapidithrix</taxon>
    </lineage>
</organism>
<dbReference type="PRINTS" id="PR00120">
    <property type="entry name" value="HATPASE"/>
</dbReference>
<dbReference type="EMBL" id="JBDKWZ010000011">
    <property type="protein sequence ID" value="MEN7549955.1"/>
    <property type="molecule type" value="Genomic_DNA"/>
</dbReference>
<feature type="transmembrane region" description="Helical" evidence="11">
    <location>
        <begin position="269"/>
        <end position="295"/>
    </location>
</feature>
<feature type="transmembrane region" description="Helical" evidence="11">
    <location>
        <begin position="768"/>
        <end position="787"/>
    </location>
</feature>
<accession>A0AAW9S431</accession>
<dbReference type="Gene3D" id="2.70.150.10">
    <property type="entry name" value="Calcium-transporting ATPase, cytoplasmic transduction domain A"/>
    <property type="match status" value="1"/>
</dbReference>
<dbReference type="GO" id="GO:0006883">
    <property type="term" value="P:intracellular sodium ion homeostasis"/>
    <property type="evidence" value="ECO:0007669"/>
    <property type="project" value="TreeGrafter"/>
</dbReference>
<dbReference type="Pfam" id="PF00690">
    <property type="entry name" value="Cation_ATPase_N"/>
    <property type="match status" value="1"/>
</dbReference>
<dbReference type="SFLD" id="SFLDF00027">
    <property type="entry name" value="p-type_atpase"/>
    <property type="match status" value="1"/>
</dbReference>
<keyword evidence="14" id="KW-1185">Reference proteome</keyword>
<dbReference type="SUPFAM" id="SSF81653">
    <property type="entry name" value="Calcium ATPase, transduction domain A"/>
    <property type="match status" value="1"/>
</dbReference>
<keyword evidence="6" id="KW-0067">ATP-binding</keyword>
<evidence type="ECO:0000256" key="9">
    <source>
        <dbReference type="ARBA" id="ARBA00022989"/>
    </source>
</evidence>
<dbReference type="SUPFAM" id="SSF81660">
    <property type="entry name" value="Metal cation-transporting ATPase, ATP-binding domain N"/>
    <property type="match status" value="1"/>
</dbReference>
<dbReference type="PANTHER" id="PTHR43294">
    <property type="entry name" value="SODIUM/POTASSIUM-TRANSPORTING ATPASE SUBUNIT ALPHA"/>
    <property type="match status" value="1"/>
</dbReference>
<dbReference type="InterPro" id="IPR059000">
    <property type="entry name" value="ATPase_P-type_domA"/>
</dbReference>
<keyword evidence="9 11" id="KW-1133">Transmembrane helix</keyword>
<dbReference type="Pfam" id="PF13246">
    <property type="entry name" value="Cation_ATPase"/>
    <property type="match status" value="1"/>
</dbReference>
<dbReference type="GO" id="GO:1990573">
    <property type="term" value="P:potassium ion import across plasma membrane"/>
    <property type="evidence" value="ECO:0007669"/>
    <property type="project" value="TreeGrafter"/>
</dbReference>
<dbReference type="GO" id="GO:0005886">
    <property type="term" value="C:plasma membrane"/>
    <property type="evidence" value="ECO:0007669"/>
    <property type="project" value="TreeGrafter"/>
</dbReference>
<reference evidence="13 14" key="1">
    <citation type="submission" date="2024-04" db="EMBL/GenBank/DDBJ databases">
        <title>Novel genus in family Flammeovirgaceae.</title>
        <authorList>
            <person name="Nguyen T.H."/>
            <person name="Vuong T.Q."/>
            <person name="Le H."/>
            <person name="Kim S.-G."/>
        </authorList>
    </citation>
    <scope>NUCLEOTIDE SEQUENCE [LARGE SCALE GENOMIC DNA]</scope>
    <source>
        <strain evidence="13 14">JCM 23209</strain>
    </source>
</reference>
<feature type="transmembrane region" description="Helical" evidence="11">
    <location>
        <begin position="691"/>
        <end position="710"/>
    </location>
</feature>
<dbReference type="InterPro" id="IPR018303">
    <property type="entry name" value="ATPase_P-typ_P_site"/>
</dbReference>
<proteinExistence type="inferred from homology"/>
<name>A0AAW9S431_9BACT</name>
<dbReference type="SFLD" id="SFLDS00003">
    <property type="entry name" value="Haloacid_Dehalogenase"/>
    <property type="match status" value="1"/>
</dbReference>
<dbReference type="GO" id="GO:0012505">
    <property type="term" value="C:endomembrane system"/>
    <property type="evidence" value="ECO:0007669"/>
    <property type="project" value="UniProtKB-SubCell"/>
</dbReference>
<dbReference type="GO" id="GO:0016887">
    <property type="term" value="F:ATP hydrolysis activity"/>
    <property type="evidence" value="ECO:0007669"/>
    <property type="project" value="InterPro"/>
</dbReference>
<dbReference type="Gene3D" id="3.40.1110.10">
    <property type="entry name" value="Calcium-transporting ATPase, cytoplasmic domain N"/>
    <property type="match status" value="1"/>
</dbReference>
<protein>
    <submittedName>
        <fullName evidence="13">Cation-transporting P-type ATPase</fullName>
    </submittedName>
</protein>
<sequence length="897" mass="99053">MEWHSIEEPELLEATESSRKGLSNKEVKVRQRKYGLNLLPEQKPPTLLKIILNQFKSPIIYVLLIAGSVSLIIDEVVDAMFIYGVLILNALIGTVQEWKAEQNAASLQKLLKIFALVKRNGHETTVSAEELVPGDVVLLESGNRVPADIRLIQTNRLEVDESLLTGESMVVIKDTKLLTTATPVSDRHNMAFAGTTIMAGRGLGIVVNTGMNTEVGKIAKAVTTTSSAKPPLIIRMERFARQISAIVLIAVIILGIIALFRGMQIQEVFFFAVALAVSAIPEGLPVSITVALSIATRRMAKRNMIIRKLTVVEALGSVTCIASDKTGTLTVNKQTVKKISLPYQLNFKVTGEGYNGHGSVLSLEDGKPSDREQELLKTLCSMAILCSEGSLYMKNKEWKFNGDAMDLAVLAMGYKLQISPEELKTKSQILANIPYESEYKYAATFFKENTSINIAIKGAFETIVALCEQVQTIQGNEALNLKALKRQNEVLINEGYRVLAVAFGQVEEVYDKEKLQPECVHHLTFLGFLCFIDPLRPEVKEAVQKCLEAGVKVSMVTGDHPVTAFGIAKELDIADSFEQVIIGKKIEQFESSNHPEFLNILQKARVFARVTPLQKLQLVEGLKNAGNFVAVTGDGVNDVPALKKSHIGLAMGSGTDLAKDIASIIIANDNFTTIQTGIEEGRYVYDNIRKVIYLLISTGGAEVVLFILALSFGLPLPLMAVQLLWLNIVTNGIQDKALTFERGEPGTMKKPPRKPTEGIFNEQMVSQVVVSGLTIGLIAFFVWNHLISSGYAEKEARNLLLLLMVFLENVHVFNCRSEKKSAFKIPLSRNYFLIVGVFLAQGIHILSMYTPMMGNVLEVNPISLKEWFTFFGLALILLAVMEIFKWIRSKSPLQKRL</sequence>
<keyword evidence="7" id="KW-0460">Magnesium</keyword>
<dbReference type="SFLD" id="SFLDG00002">
    <property type="entry name" value="C1.7:_P-type_atpase_like"/>
    <property type="match status" value="1"/>
</dbReference>
<comment type="similarity">
    <text evidence="2">Belongs to the cation transport ATPase (P-type) (TC 3.A.3) family. Type IIA subfamily.</text>
</comment>
<feature type="transmembrane region" description="Helical" evidence="11">
    <location>
        <begin position="243"/>
        <end position="263"/>
    </location>
</feature>
<dbReference type="PROSITE" id="PS00154">
    <property type="entry name" value="ATPASE_E1_E2"/>
    <property type="match status" value="1"/>
</dbReference>
<evidence type="ECO:0000256" key="4">
    <source>
        <dbReference type="ARBA" id="ARBA00022692"/>
    </source>
</evidence>
<keyword evidence="5" id="KW-0547">Nucleotide-binding</keyword>
<evidence type="ECO:0000313" key="13">
    <source>
        <dbReference type="EMBL" id="MEN7549955.1"/>
    </source>
</evidence>
<dbReference type="InterPro" id="IPR008250">
    <property type="entry name" value="ATPase_P-typ_transduc_dom_A_sf"/>
</dbReference>
<dbReference type="AlphaFoldDB" id="A0AAW9S431"/>
<dbReference type="Gene3D" id="1.20.1110.10">
    <property type="entry name" value="Calcium-transporting ATPase, transmembrane domain"/>
    <property type="match status" value="1"/>
</dbReference>
<dbReference type="InterPro" id="IPR023214">
    <property type="entry name" value="HAD_sf"/>
</dbReference>
<dbReference type="NCBIfam" id="TIGR01494">
    <property type="entry name" value="ATPase_P-type"/>
    <property type="match status" value="3"/>
</dbReference>
<feature type="domain" description="Cation-transporting P-type ATPase N-terminal" evidence="12">
    <location>
        <begin position="2"/>
        <end position="75"/>
    </location>
</feature>
<dbReference type="InterPro" id="IPR044492">
    <property type="entry name" value="P_typ_ATPase_HD_dom"/>
</dbReference>
<feature type="transmembrane region" description="Helical" evidence="11">
    <location>
        <begin position="867"/>
        <end position="887"/>
    </location>
</feature>
<dbReference type="GO" id="GO:1902600">
    <property type="term" value="P:proton transmembrane transport"/>
    <property type="evidence" value="ECO:0007669"/>
    <property type="project" value="TreeGrafter"/>
</dbReference>
<dbReference type="Pfam" id="PF00689">
    <property type="entry name" value="Cation_ATPase_C"/>
    <property type="match status" value="1"/>
</dbReference>
<dbReference type="InterPro" id="IPR023299">
    <property type="entry name" value="ATPase_P-typ_cyto_dom_N"/>
</dbReference>
<evidence type="ECO:0000256" key="10">
    <source>
        <dbReference type="ARBA" id="ARBA00023136"/>
    </source>
</evidence>
<dbReference type="SUPFAM" id="SSF56784">
    <property type="entry name" value="HAD-like"/>
    <property type="match status" value="1"/>
</dbReference>
<dbReference type="SMART" id="SM00831">
    <property type="entry name" value="Cation_ATPase_N"/>
    <property type="match status" value="1"/>
</dbReference>
<evidence type="ECO:0000256" key="6">
    <source>
        <dbReference type="ARBA" id="ARBA00022840"/>
    </source>
</evidence>
<keyword evidence="4 11" id="KW-0812">Transmembrane</keyword>
<evidence type="ECO:0000313" key="14">
    <source>
        <dbReference type="Proteomes" id="UP001403385"/>
    </source>
</evidence>
<evidence type="ECO:0000256" key="8">
    <source>
        <dbReference type="ARBA" id="ARBA00022967"/>
    </source>
</evidence>
<gene>
    <name evidence="13" type="ORF">AAG747_18665</name>
</gene>
<feature type="transmembrane region" description="Helical" evidence="11">
    <location>
        <begin position="79"/>
        <end position="98"/>
    </location>
</feature>
<dbReference type="InterPro" id="IPR006068">
    <property type="entry name" value="ATPase_P-typ_cation-transptr_C"/>
</dbReference>
<dbReference type="InterPro" id="IPR036412">
    <property type="entry name" value="HAD-like_sf"/>
</dbReference>
<dbReference type="InterPro" id="IPR023298">
    <property type="entry name" value="ATPase_P-typ_TM_dom_sf"/>
</dbReference>
<keyword evidence="10 11" id="KW-0472">Membrane</keyword>
<dbReference type="Gene3D" id="3.40.50.1000">
    <property type="entry name" value="HAD superfamily/HAD-like"/>
    <property type="match status" value="1"/>
</dbReference>
<feature type="transmembrane region" description="Helical" evidence="11">
    <location>
        <begin position="827"/>
        <end position="847"/>
    </location>
</feature>
<comment type="subcellular location">
    <subcellularLocation>
        <location evidence="1">Endomembrane system</location>
        <topology evidence="1">Multi-pass membrane protein</topology>
    </subcellularLocation>
</comment>
<evidence type="ECO:0000256" key="3">
    <source>
        <dbReference type="ARBA" id="ARBA00022553"/>
    </source>
</evidence>
<dbReference type="InterPro" id="IPR050510">
    <property type="entry name" value="Cation_transp_ATPase_P-type"/>
</dbReference>
<dbReference type="GO" id="GO:0030007">
    <property type="term" value="P:intracellular potassium ion homeostasis"/>
    <property type="evidence" value="ECO:0007669"/>
    <property type="project" value="TreeGrafter"/>
</dbReference>
<dbReference type="GO" id="GO:0036376">
    <property type="term" value="P:sodium ion export across plasma membrane"/>
    <property type="evidence" value="ECO:0007669"/>
    <property type="project" value="TreeGrafter"/>
</dbReference>